<feature type="region of interest" description="Disordered" evidence="1">
    <location>
        <begin position="36"/>
        <end position="56"/>
    </location>
</feature>
<proteinExistence type="predicted"/>
<reference evidence="3 4" key="2">
    <citation type="submission" date="2017-12" db="EMBL/GenBank/DDBJ databases">
        <title>Revising the taxonomy of the Acinetobacter lwoffii group: the description of Acinetobacter pseudolwoffii sp. nov. and emended description of Acinetobacter lwoffii.</title>
        <authorList>
            <person name="Nemec A."/>
        </authorList>
    </citation>
    <scope>NUCLEOTIDE SEQUENCE [LARGE SCALE GENOMIC DNA]</scope>
    <source>
        <strain evidence="3 4">ANC 5347</strain>
    </source>
</reference>
<evidence type="ECO:0000256" key="2">
    <source>
        <dbReference type="SAM" id="SignalP"/>
    </source>
</evidence>
<feature type="signal peptide" evidence="2">
    <location>
        <begin position="1"/>
        <end position="22"/>
    </location>
</feature>
<feature type="chain" id="PRO_5014141449" evidence="2">
    <location>
        <begin position="23"/>
        <end position="203"/>
    </location>
</feature>
<dbReference type="PROSITE" id="PS51257">
    <property type="entry name" value="PROKAR_LIPOPROTEIN"/>
    <property type="match status" value="1"/>
</dbReference>
<organism evidence="3 4">
    <name type="scientific">Acinetobacter pseudolwoffii</name>
    <dbReference type="NCBI Taxonomy" id="2053287"/>
    <lineage>
        <taxon>Bacteria</taxon>
        <taxon>Pseudomonadati</taxon>
        <taxon>Pseudomonadota</taxon>
        <taxon>Gammaproteobacteria</taxon>
        <taxon>Moraxellales</taxon>
        <taxon>Moraxellaceae</taxon>
        <taxon>Acinetobacter</taxon>
    </lineage>
</organism>
<gene>
    <name evidence="3" type="ORF">CU320_05930</name>
</gene>
<name>A0A2H9UMH8_9GAMM</name>
<protein>
    <submittedName>
        <fullName evidence="3">Uncharacterized protein</fullName>
    </submittedName>
</protein>
<keyword evidence="2" id="KW-0732">Signal</keyword>
<reference evidence="3 4" key="1">
    <citation type="submission" date="2017-11" db="EMBL/GenBank/DDBJ databases">
        <authorList>
            <person name="Han C.G."/>
        </authorList>
    </citation>
    <scope>NUCLEOTIDE SEQUENCE [LARGE SCALE GENOMIC DNA]</scope>
    <source>
        <strain evidence="3 4">ANC 5347</strain>
    </source>
</reference>
<accession>A0A2H9UMH8</accession>
<evidence type="ECO:0000313" key="3">
    <source>
        <dbReference type="EMBL" id="PJI32908.1"/>
    </source>
</evidence>
<dbReference type="EMBL" id="PGOZ01000005">
    <property type="protein sequence ID" value="PJI32908.1"/>
    <property type="molecule type" value="Genomic_DNA"/>
</dbReference>
<evidence type="ECO:0000313" key="4">
    <source>
        <dbReference type="Proteomes" id="UP000242351"/>
    </source>
</evidence>
<dbReference type="RefSeq" id="WP_100357495.1">
    <property type="nucleotide sequence ID" value="NZ_PGOZ01000005.1"/>
</dbReference>
<dbReference type="Proteomes" id="UP000242351">
    <property type="component" value="Unassembled WGS sequence"/>
</dbReference>
<dbReference type="AlphaFoldDB" id="A0A2H9UMH8"/>
<evidence type="ECO:0000256" key="1">
    <source>
        <dbReference type="SAM" id="MobiDB-lite"/>
    </source>
</evidence>
<sequence length="203" mass="22663">MQAMTKIALISASVLSIGALTACQSTSNVPNNEHRQMMKHHHEGKKQHHLSPEQREQFKEKRTERLQFAKQLQQACDNKAVGSAVQIKAGDKTIDGSCTIVFKADRKNMQGQRGEHRGMKGEHRPMRADVRGGMMRGEALTDAKRAELTKQFDQRLAQRQAQQQAMLQACQGKKDGTAAQIKAGEQTVNGQCHVRFQPKTSAY</sequence>
<comment type="caution">
    <text evidence="3">The sequence shown here is derived from an EMBL/GenBank/DDBJ whole genome shotgun (WGS) entry which is preliminary data.</text>
</comment>
<feature type="compositionally biased region" description="Basic residues" evidence="1">
    <location>
        <begin position="37"/>
        <end position="49"/>
    </location>
</feature>